<organism evidence="2 3">
    <name type="scientific">Eoetvoesiella caeni</name>
    <dbReference type="NCBI Taxonomy" id="645616"/>
    <lineage>
        <taxon>Bacteria</taxon>
        <taxon>Pseudomonadati</taxon>
        <taxon>Pseudomonadota</taxon>
        <taxon>Betaproteobacteria</taxon>
        <taxon>Burkholderiales</taxon>
        <taxon>Alcaligenaceae</taxon>
        <taxon>Eoetvoesiella</taxon>
    </lineage>
</organism>
<dbReference type="Proteomes" id="UP000253628">
    <property type="component" value="Unassembled WGS sequence"/>
</dbReference>
<evidence type="ECO:0000313" key="3">
    <source>
        <dbReference type="Proteomes" id="UP000253628"/>
    </source>
</evidence>
<reference evidence="2 3" key="1">
    <citation type="submission" date="2018-06" db="EMBL/GenBank/DDBJ databases">
        <title>Genomic Encyclopedia of Type Strains, Phase IV (KMG-IV): sequencing the most valuable type-strain genomes for metagenomic binning, comparative biology and taxonomic classification.</title>
        <authorList>
            <person name="Goeker M."/>
        </authorList>
    </citation>
    <scope>NUCLEOTIDE SEQUENCE [LARGE SCALE GENOMIC DNA]</scope>
    <source>
        <strain evidence="2 3">DSM 25520</strain>
    </source>
</reference>
<dbReference type="InterPro" id="IPR049826">
    <property type="entry name" value="Ig-like_ice"/>
</dbReference>
<protein>
    <recommendedName>
        <fullName evidence="4">Ig-like protein group 3</fullName>
    </recommendedName>
</protein>
<evidence type="ECO:0008006" key="4">
    <source>
        <dbReference type="Google" id="ProtNLM"/>
    </source>
</evidence>
<feature type="region of interest" description="Disordered" evidence="1">
    <location>
        <begin position="199"/>
        <end position="219"/>
    </location>
</feature>
<name>A0A366H514_9BURK</name>
<dbReference type="NCBIfam" id="NF012196">
    <property type="entry name" value="Ig_like_ice"/>
    <property type="match status" value="15"/>
</dbReference>
<dbReference type="InterPro" id="IPR013783">
    <property type="entry name" value="Ig-like_fold"/>
</dbReference>
<accession>A0A366H514</accession>
<dbReference type="Gene3D" id="2.60.40.10">
    <property type="entry name" value="Immunoglobulins"/>
    <property type="match status" value="15"/>
</dbReference>
<proteinExistence type="predicted"/>
<comment type="caution">
    <text evidence="2">The sequence shown here is derived from an EMBL/GenBank/DDBJ whole genome shotgun (WGS) entry which is preliminary data.</text>
</comment>
<dbReference type="RefSeq" id="WP_113934521.1">
    <property type="nucleotide sequence ID" value="NZ_QNRQ01000012.1"/>
</dbReference>
<gene>
    <name evidence="2" type="ORF">DFR37_11225</name>
</gene>
<evidence type="ECO:0000256" key="1">
    <source>
        <dbReference type="SAM" id="MobiDB-lite"/>
    </source>
</evidence>
<keyword evidence="3" id="KW-1185">Reference proteome</keyword>
<evidence type="ECO:0000313" key="2">
    <source>
        <dbReference type="EMBL" id="RBP36446.1"/>
    </source>
</evidence>
<sequence length="2206" mass="218103">MAAEFAVVTQVTGQAWIRAEDGSLVAVSKGQQIPLDTVIITGDGGSVQLAIDGMLPIVVGANREFVFSADVVQADVDSDEAALADDPAVDTLASLLDAGRDPFDLLESTAAVRDSDRAFYIHRSNLGEAGSVEHASGLVRLLALTNTTLPLNEQTTGSTPPLVGTLADLFTRGLQGQSDSGVADLGSFGNRASPLFNNSRSFGDSNPLPGGNSSLTPAQPASAQISINTIAGDGIINAIEARGNILISGGVGGDVKAGDVVRVTVGGTDYITQVQGSGVWSVNVPGSLLAGHASVSAQVVTGNGPNSSAVGTAQQAYAVDLEASATITLNSIAGNNILDAAESRGSVVVSGSVGGDAKVGDAVTVIVGNQTFTTTVHTNEGGALVWSVNVSGSLLAANTSVSVSVLASDAAGNTTTASFTQPYLLDLAPAAQGGEVQGVEDTPLVLGWDSFHVAGSSAELGVLITGLPGAGVLEYSSNPGVADAVWVRVDLTEGGFSVSRAELEAGQLRFVPGLNESGWNGLDGSGVGNGQTDYAQISFKPFDGDYVGETAVLKVDIVAVVDAPVVTLSLGDVTPGGGGEAGAGTQFTFAGITLTVLNDGSVSASGLPGQVFAPPFGKETSGNVNYGDQSPATDIIAVIGNFDKVVLGRDGRPWDNLQSISGQGDYVFFNKSSGEYSVNWMTVNVNNGIPSISASIKDNASGLSITLNNIRGILFGDGDSVGGKDSAPIAGLETQAVGGYVDVEVNVTAMLTDRDGSESLSGITLSGIPAGVTLVGATLLSNGNWFVSNASGVLTLDGHLVMRVPNGTEPFSITASAASTEQGLAGSDSTSSASLNIGADTLDVVAEATITIDPITNDNVLNAAESLGNITISGTVGGDAKAGDTVTIIIGDQTYTAIVQPPVAAGLPPTWSVSVAGSLLAAGTSVSASVLASDDVGNTVTPSATQVYTVDTVAPELTASVDSITSDNVINAAETGALTIAVTGTLGTEAATSTTVTITVNGQDYTATVDAANGTWTADVATADLVAGKSVAVSATSTDAAGNSTTTTVTHGYGVDTVAPELTVSVNSITGDNVINLSESSVPTTAVTGTIATEVGAATTVTITVNGQDYVATVDVENGTWAADVATADLVTGKSVAVSATSTDAAGNSTTATATHGYGVDTVAPEVSITVDGITDGNVVNAAEAGTSIDVTGKVAGEFNEGDTVTLIVNGAEHTGTVNADGTWSIEVAGSDLAAAGSLTVSVTTADTAGNGTTAIATHNYSVDTVSPELTVSVDSITGDNVINLNESGAPTTAVTGTIATEAGAATTVTITVNGQDYVATVDVENGTWTADVATADLVTGKSVAVSATSTDAAGNSTTTTATHGYGVDTVAPDLTVSVNDIASDNVINLAESGASTIAVTGTIATEAGAATTVTITVNGQDYVATVDVENGSWTANVATADLVAGTSVAVSATSTDVAGNSATTTATHGYSVDTVAPELTVAVDTITSDNVINADESGAETIAVTGTIGTEVGAATSVTVTVNGQNYTATVDAANGTWTADVATSDLVAGTSVAVSATLTDAAGNSTTTTATHGYSVDTAAPELTVSVDSITNDNVINLAESGAPTIAVIGTIATEAGAATTVTITVNGQDYVATVDVENGSWTANVATGDLVADTTIAISATSTDAGGNSTTATSAHNYSVDIEAPELTVSVGSITSDNVINAAEAGTSIAVTGQVTGEFNEGDTVTLIVNGVDHTGTVDIDGVWSIAVAGSDLAAAGSLSVSVTTTDVAGNSTTTTATHGYSVDMIAPELTVSVDSITSDNVINADESGAETIAVTGTIATEAGTSTNVTITVNGQNYTATVDTANGTWTVDVATSDLVADTTVTVTTTSTDVAGNSTTTTATHDYSVDMVAPELTVSVNSITGDNVINLSESGASTIAVTGTIATEVGAATTVTITVNGQNYTATVDTANGTWTADVVTADLVAGTSVAVSATSTDAAGNSTTTTATHGYSVDTAAPELTVSVDSITGDNVINLSESGASTTAVTGAIATEVGAATAVTITVNGQNYTATVDTANGTWTANVATSDLLADTTVGVSATSTDAAGNSTTATSTHNYSVDIEAPELTVSVDSITGDNVINAAEAGLSINVTGKVAGEFNEGDTVKLIVNGVDHTGTVDIDGVWSIAVAGSDLAAAGSLSVSVTTTDVAGNSTTTTATHGYSVDT</sequence>
<dbReference type="NCBIfam" id="NF033510">
    <property type="entry name" value="Ca_tandemer"/>
    <property type="match status" value="15"/>
</dbReference>
<feature type="non-terminal residue" evidence="2">
    <location>
        <position position="2206"/>
    </location>
</feature>
<dbReference type="EMBL" id="QNRQ01000012">
    <property type="protein sequence ID" value="RBP36446.1"/>
    <property type="molecule type" value="Genomic_DNA"/>
</dbReference>